<dbReference type="Gene3D" id="3.40.630.30">
    <property type="match status" value="1"/>
</dbReference>
<feature type="domain" description="N-acetyltransferase" evidence="3">
    <location>
        <begin position="1"/>
        <end position="135"/>
    </location>
</feature>
<dbReference type="GO" id="GO:0016747">
    <property type="term" value="F:acyltransferase activity, transferring groups other than amino-acyl groups"/>
    <property type="evidence" value="ECO:0007669"/>
    <property type="project" value="InterPro"/>
</dbReference>
<dbReference type="InterPro" id="IPR000182">
    <property type="entry name" value="GNAT_dom"/>
</dbReference>
<dbReference type="InterPro" id="IPR050832">
    <property type="entry name" value="Bact_Acetyltransf"/>
</dbReference>
<evidence type="ECO:0000256" key="2">
    <source>
        <dbReference type="ARBA" id="ARBA00023315"/>
    </source>
</evidence>
<keyword evidence="1" id="KW-0808">Transferase</keyword>
<protein>
    <recommendedName>
        <fullName evidence="3">N-acetyltransferase domain-containing protein</fullName>
    </recommendedName>
</protein>
<keyword evidence="2" id="KW-0012">Acyltransferase</keyword>
<dbReference type="PANTHER" id="PTHR43877">
    <property type="entry name" value="AMINOALKYLPHOSPHONATE N-ACETYLTRANSFERASE-RELATED-RELATED"/>
    <property type="match status" value="1"/>
</dbReference>
<dbReference type="PROSITE" id="PS51186">
    <property type="entry name" value="GNAT"/>
    <property type="match status" value="1"/>
</dbReference>
<dbReference type="AlphaFoldDB" id="A0A1S7LC64"/>
<name>A0A1S7LC64_MAGMO</name>
<evidence type="ECO:0000313" key="4">
    <source>
        <dbReference type="EMBL" id="CRH04400.1"/>
    </source>
</evidence>
<dbReference type="EMBL" id="LO017727">
    <property type="protein sequence ID" value="CRH04400.1"/>
    <property type="molecule type" value="Genomic_DNA"/>
</dbReference>
<evidence type="ECO:0000256" key="1">
    <source>
        <dbReference type="ARBA" id="ARBA00022679"/>
    </source>
</evidence>
<evidence type="ECO:0000259" key="3">
    <source>
        <dbReference type="PROSITE" id="PS51186"/>
    </source>
</evidence>
<dbReference type="InterPro" id="IPR016181">
    <property type="entry name" value="Acyl_CoA_acyltransferase"/>
</dbReference>
<reference evidence="4" key="1">
    <citation type="submission" date="2015-04" db="EMBL/GenBank/DDBJ databases">
        <authorList>
            <person name="Syromyatnikov M.Y."/>
            <person name="Popov V.N."/>
        </authorList>
    </citation>
    <scope>NUCLEOTIDE SEQUENCE</scope>
    <source>
        <strain evidence="4">MO-1</strain>
    </source>
</reference>
<sequence>MRSLLAELFTQEAAFEADGVRQERALRELLADPEGATLFVARDAGGVVGMVCLLYVISTALGRVTALLEDMVVTEEARGQGVGGQLIDFAIEHAKQRGCKRITLHTDEDNAPAHRFYREHGFERCYMVPFWQKFE</sequence>
<accession>A0A1S7LC64</accession>
<dbReference type="SUPFAM" id="SSF55729">
    <property type="entry name" value="Acyl-CoA N-acyltransferases (Nat)"/>
    <property type="match status" value="1"/>
</dbReference>
<dbReference type="Pfam" id="PF00583">
    <property type="entry name" value="Acetyltransf_1"/>
    <property type="match status" value="1"/>
</dbReference>
<proteinExistence type="predicted"/>
<gene>
    <name evidence="4" type="ORF">MAGMO_0186</name>
</gene>
<dbReference type="CDD" id="cd04301">
    <property type="entry name" value="NAT_SF"/>
    <property type="match status" value="1"/>
</dbReference>
<organism evidence="4">
    <name type="scientific">Magnetococcus massalia (strain MO-1)</name>
    <dbReference type="NCBI Taxonomy" id="451514"/>
    <lineage>
        <taxon>Bacteria</taxon>
        <taxon>Pseudomonadati</taxon>
        <taxon>Pseudomonadota</taxon>
        <taxon>Magnetococcia</taxon>
        <taxon>Magnetococcales</taxon>
        <taxon>Magnetococcaceae</taxon>
        <taxon>Magnetococcus</taxon>
    </lineage>
</organism>